<keyword evidence="3" id="KW-1185">Reference proteome</keyword>
<dbReference type="Proteomes" id="UP001162483">
    <property type="component" value="Unassembled WGS sequence"/>
</dbReference>
<feature type="region of interest" description="Disordered" evidence="1">
    <location>
        <begin position="91"/>
        <end position="141"/>
    </location>
</feature>
<evidence type="ECO:0000256" key="1">
    <source>
        <dbReference type="SAM" id="MobiDB-lite"/>
    </source>
</evidence>
<dbReference type="PANTHER" id="PTHR46060">
    <property type="entry name" value="MARINER MOS1 TRANSPOSASE-LIKE PROTEIN"/>
    <property type="match status" value="1"/>
</dbReference>
<protein>
    <recommendedName>
        <fullName evidence="4">Mos1 transposase HTH domain-containing protein</fullName>
    </recommendedName>
</protein>
<accession>A0ABN9HAC7</accession>
<evidence type="ECO:0000313" key="3">
    <source>
        <dbReference type="Proteomes" id="UP001162483"/>
    </source>
</evidence>
<dbReference type="EMBL" id="CATNWA010020518">
    <property type="protein sequence ID" value="CAI9618761.1"/>
    <property type="molecule type" value="Genomic_DNA"/>
</dbReference>
<organism evidence="2 3">
    <name type="scientific">Staurois parvus</name>
    <dbReference type="NCBI Taxonomy" id="386267"/>
    <lineage>
        <taxon>Eukaryota</taxon>
        <taxon>Metazoa</taxon>
        <taxon>Chordata</taxon>
        <taxon>Craniata</taxon>
        <taxon>Vertebrata</taxon>
        <taxon>Euteleostomi</taxon>
        <taxon>Amphibia</taxon>
        <taxon>Batrachia</taxon>
        <taxon>Anura</taxon>
        <taxon>Neobatrachia</taxon>
        <taxon>Ranoidea</taxon>
        <taxon>Ranidae</taxon>
        <taxon>Staurois</taxon>
    </lineage>
</organism>
<gene>
    <name evidence="2" type="ORF">SPARVUS_LOCUS15722436</name>
</gene>
<reference evidence="2" key="1">
    <citation type="submission" date="2023-05" db="EMBL/GenBank/DDBJ databases">
        <authorList>
            <person name="Stuckert A."/>
        </authorList>
    </citation>
    <scope>NUCLEOTIDE SEQUENCE</scope>
</reference>
<evidence type="ECO:0000313" key="2">
    <source>
        <dbReference type="EMBL" id="CAI9618761.1"/>
    </source>
</evidence>
<proteinExistence type="predicted"/>
<feature type="compositionally biased region" description="Polar residues" evidence="1">
    <location>
        <begin position="113"/>
        <end position="131"/>
    </location>
</feature>
<name>A0ABN9HAC7_9NEOB</name>
<feature type="compositionally biased region" description="Basic and acidic residues" evidence="1">
    <location>
        <begin position="91"/>
        <end position="100"/>
    </location>
</feature>
<dbReference type="PANTHER" id="PTHR46060:SF3">
    <property type="entry name" value="PROTEIN GVQW3"/>
    <property type="match status" value="1"/>
</dbReference>
<dbReference type="InterPro" id="IPR052709">
    <property type="entry name" value="Transposase-MT_Hybrid"/>
</dbReference>
<sequence length="141" mass="16429">MSDRNPKQRINIKFCMKISKRLSETLALLQQAYVEHSMKKSSVFEWHRRFEERWEDVHHAAISGQPNMQRMDEDVDRVRPFVRSDQIKYANDGRRIEHEQGNSAADSNRGFVNEQNFSKDGTSSLDRSASQGDFFEGDNSC</sequence>
<evidence type="ECO:0008006" key="4">
    <source>
        <dbReference type="Google" id="ProtNLM"/>
    </source>
</evidence>
<dbReference type="Gene3D" id="1.10.10.1450">
    <property type="match status" value="1"/>
</dbReference>
<comment type="caution">
    <text evidence="2">The sequence shown here is derived from an EMBL/GenBank/DDBJ whole genome shotgun (WGS) entry which is preliminary data.</text>
</comment>